<dbReference type="Gene3D" id="3.40.1190.10">
    <property type="entry name" value="Mur-like, catalytic domain"/>
    <property type="match status" value="1"/>
</dbReference>
<evidence type="ECO:0000256" key="7">
    <source>
        <dbReference type="ARBA" id="ARBA00022741"/>
    </source>
</evidence>
<sequence length="463" mass="51468">MSFDFLRDKNKKIHFIGIGGISMSGLAEILIKNGYKVSGSDMKSSTITEKLKKDGAEVYIEHNENNIKDVDLVVYTAAISPENSELVKAKQDKIQVMDRAEFLGYLMKGHKYGIAVSGTHGKTTTTSMVSHVILEENLDPTILVGGELDVIGGNVLAGSSDYFITEACEYKASFLKFFPHIGVILNIDEDHLDYYKDLNHIKDTFKKFVNIIPNDGYAIINADDADCLDVIEGAKCNILTFGIHNGQYRAKNITYNDLGCGSFDFYKDDKMLFKISLNVPGKHNVLNALSAICTGLALNICEKSIVEGLFNFKGTHRRFEFKGKKNNITVIDDYAHHPTEIRATLEASKNYPHNKLFAIFQPHTYTRTIALFNDFVECFDGVNELLLADIYAAREKDTGVVSSLKLGDALRDKGVDAKNFHNFDEIVSYLENNAHDGDLILTVGAGDVYKIGEMFLEASSKSN</sequence>
<dbReference type="InterPro" id="IPR036565">
    <property type="entry name" value="Mur-like_cat_sf"/>
</dbReference>
<dbReference type="STRING" id="29341.RSJ17_03065"/>
<dbReference type="Gene3D" id="3.90.190.20">
    <property type="entry name" value="Mur ligase, C-terminal domain"/>
    <property type="match status" value="1"/>
</dbReference>
<keyword evidence="6 14" id="KW-0132">Cell division</keyword>
<evidence type="ECO:0000259" key="15">
    <source>
        <dbReference type="Pfam" id="PF01225"/>
    </source>
</evidence>
<protein>
    <recommendedName>
        <fullName evidence="3 14">UDP-N-acetylmuramate--L-alanine ligase</fullName>
        <ecNumber evidence="3 14">6.3.2.8</ecNumber>
    </recommendedName>
    <alternativeName>
        <fullName evidence="14">UDP-N-acetylmuramoyl-L-alanine synthetase</fullName>
    </alternativeName>
</protein>
<dbReference type="InterPro" id="IPR000713">
    <property type="entry name" value="Mur_ligase_N"/>
</dbReference>
<dbReference type="EC" id="6.3.2.8" evidence="3 14"/>
<accession>A0A0C1QY28</accession>
<name>A0A0C1QY28_9CLOT</name>
<dbReference type="InterPro" id="IPR036615">
    <property type="entry name" value="Mur_ligase_C_dom_sf"/>
</dbReference>
<dbReference type="GO" id="GO:0051301">
    <property type="term" value="P:cell division"/>
    <property type="evidence" value="ECO:0007669"/>
    <property type="project" value="UniProtKB-KW"/>
</dbReference>
<dbReference type="InterPro" id="IPR050061">
    <property type="entry name" value="MurCDEF_pg_biosynth"/>
</dbReference>
<dbReference type="GO" id="GO:0008763">
    <property type="term" value="F:UDP-N-acetylmuramate-L-alanine ligase activity"/>
    <property type="evidence" value="ECO:0007669"/>
    <property type="project" value="UniProtKB-UniRule"/>
</dbReference>
<gene>
    <name evidence="14 18" type="primary">murC</name>
    <name evidence="18" type="ORF">U732_2152</name>
</gene>
<evidence type="ECO:0000256" key="12">
    <source>
        <dbReference type="ARBA" id="ARBA00023316"/>
    </source>
</evidence>
<dbReference type="OrthoDB" id="9804126at2"/>
<dbReference type="PANTHER" id="PTHR43445">
    <property type="entry name" value="UDP-N-ACETYLMURAMATE--L-ALANINE LIGASE-RELATED"/>
    <property type="match status" value="1"/>
</dbReference>
<comment type="caution">
    <text evidence="18">The sequence shown here is derived from an EMBL/GenBank/DDBJ whole genome shotgun (WGS) entry which is preliminary data.</text>
</comment>
<evidence type="ECO:0000256" key="14">
    <source>
        <dbReference type="HAMAP-Rule" id="MF_00046"/>
    </source>
</evidence>
<comment type="catalytic activity">
    <reaction evidence="13 14">
        <text>UDP-N-acetyl-alpha-D-muramate + L-alanine + ATP = UDP-N-acetyl-alpha-D-muramoyl-L-alanine + ADP + phosphate + H(+)</text>
        <dbReference type="Rhea" id="RHEA:23372"/>
        <dbReference type="ChEBI" id="CHEBI:15378"/>
        <dbReference type="ChEBI" id="CHEBI:30616"/>
        <dbReference type="ChEBI" id="CHEBI:43474"/>
        <dbReference type="ChEBI" id="CHEBI:57972"/>
        <dbReference type="ChEBI" id="CHEBI:70757"/>
        <dbReference type="ChEBI" id="CHEBI:83898"/>
        <dbReference type="ChEBI" id="CHEBI:456216"/>
        <dbReference type="EC" id="6.3.2.8"/>
    </reaction>
</comment>
<dbReference type="GO" id="GO:0005524">
    <property type="term" value="F:ATP binding"/>
    <property type="evidence" value="ECO:0007669"/>
    <property type="project" value="UniProtKB-UniRule"/>
</dbReference>
<evidence type="ECO:0000313" key="18">
    <source>
        <dbReference type="EMBL" id="KIE45917.1"/>
    </source>
</evidence>
<dbReference type="Proteomes" id="UP000031366">
    <property type="component" value="Unassembled WGS sequence"/>
</dbReference>
<keyword evidence="12 14" id="KW-0961">Cell wall biogenesis/degradation</keyword>
<keyword evidence="7 14" id="KW-0547">Nucleotide-binding</keyword>
<dbReference type="NCBIfam" id="TIGR01082">
    <property type="entry name" value="murC"/>
    <property type="match status" value="1"/>
</dbReference>
<evidence type="ECO:0000256" key="5">
    <source>
        <dbReference type="ARBA" id="ARBA00022598"/>
    </source>
</evidence>
<dbReference type="UniPathway" id="UPA00219"/>
<dbReference type="Pfam" id="PF02875">
    <property type="entry name" value="Mur_ligase_C"/>
    <property type="match status" value="1"/>
</dbReference>
<evidence type="ECO:0000256" key="4">
    <source>
        <dbReference type="ARBA" id="ARBA00022490"/>
    </source>
</evidence>
<dbReference type="PANTHER" id="PTHR43445:SF3">
    <property type="entry name" value="UDP-N-ACETYLMURAMATE--L-ALANINE LIGASE"/>
    <property type="match status" value="1"/>
</dbReference>
<dbReference type="Pfam" id="PF01225">
    <property type="entry name" value="Mur_ligase"/>
    <property type="match status" value="1"/>
</dbReference>
<dbReference type="SUPFAM" id="SSF53244">
    <property type="entry name" value="MurD-like peptide ligases, peptide-binding domain"/>
    <property type="match status" value="1"/>
</dbReference>
<evidence type="ECO:0000256" key="10">
    <source>
        <dbReference type="ARBA" id="ARBA00022984"/>
    </source>
</evidence>
<keyword evidence="4 14" id="KW-0963">Cytoplasm</keyword>
<dbReference type="GO" id="GO:0005737">
    <property type="term" value="C:cytoplasm"/>
    <property type="evidence" value="ECO:0007669"/>
    <property type="project" value="UniProtKB-SubCell"/>
</dbReference>
<evidence type="ECO:0000256" key="1">
    <source>
        <dbReference type="ARBA" id="ARBA00004496"/>
    </source>
</evidence>
<dbReference type="GO" id="GO:0008360">
    <property type="term" value="P:regulation of cell shape"/>
    <property type="evidence" value="ECO:0007669"/>
    <property type="project" value="UniProtKB-KW"/>
</dbReference>
<comment type="similarity">
    <text evidence="14">Belongs to the MurCDEF family.</text>
</comment>
<evidence type="ECO:0000256" key="9">
    <source>
        <dbReference type="ARBA" id="ARBA00022960"/>
    </source>
</evidence>
<keyword evidence="11 14" id="KW-0131">Cell cycle</keyword>
<dbReference type="InterPro" id="IPR013221">
    <property type="entry name" value="Mur_ligase_cen"/>
</dbReference>
<feature type="domain" description="Mur ligase central" evidence="17">
    <location>
        <begin position="116"/>
        <end position="294"/>
    </location>
</feature>
<dbReference type="InterPro" id="IPR004101">
    <property type="entry name" value="Mur_ligase_C"/>
</dbReference>
<feature type="domain" description="Mur ligase N-terminal catalytic" evidence="15">
    <location>
        <begin position="12"/>
        <end position="110"/>
    </location>
</feature>
<keyword evidence="10 14" id="KW-0573">Peptidoglycan synthesis</keyword>
<evidence type="ECO:0000256" key="8">
    <source>
        <dbReference type="ARBA" id="ARBA00022840"/>
    </source>
</evidence>
<evidence type="ECO:0000256" key="2">
    <source>
        <dbReference type="ARBA" id="ARBA00004752"/>
    </source>
</evidence>
<keyword evidence="19" id="KW-1185">Reference proteome</keyword>
<evidence type="ECO:0000256" key="6">
    <source>
        <dbReference type="ARBA" id="ARBA00022618"/>
    </source>
</evidence>
<comment type="function">
    <text evidence="14">Cell wall formation.</text>
</comment>
<dbReference type="Pfam" id="PF08245">
    <property type="entry name" value="Mur_ligase_M"/>
    <property type="match status" value="1"/>
</dbReference>
<feature type="binding site" evidence="14">
    <location>
        <begin position="118"/>
        <end position="124"/>
    </location>
    <ligand>
        <name>ATP</name>
        <dbReference type="ChEBI" id="CHEBI:30616"/>
    </ligand>
</feature>
<dbReference type="SUPFAM" id="SSF53623">
    <property type="entry name" value="MurD-like peptide ligases, catalytic domain"/>
    <property type="match status" value="1"/>
</dbReference>
<keyword evidence="8 14" id="KW-0067">ATP-binding</keyword>
<comment type="pathway">
    <text evidence="2 14">Cell wall biogenesis; peptidoglycan biosynthesis.</text>
</comment>
<evidence type="ECO:0000259" key="16">
    <source>
        <dbReference type="Pfam" id="PF02875"/>
    </source>
</evidence>
<evidence type="ECO:0000313" key="19">
    <source>
        <dbReference type="Proteomes" id="UP000031366"/>
    </source>
</evidence>
<organism evidence="18 19">
    <name type="scientific">Clostridium argentinense CDC 2741</name>
    <dbReference type="NCBI Taxonomy" id="1418104"/>
    <lineage>
        <taxon>Bacteria</taxon>
        <taxon>Bacillati</taxon>
        <taxon>Bacillota</taxon>
        <taxon>Clostridia</taxon>
        <taxon>Eubacteriales</taxon>
        <taxon>Clostridiaceae</taxon>
        <taxon>Clostridium</taxon>
    </lineage>
</organism>
<evidence type="ECO:0000256" key="13">
    <source>
        <dbReference type="ARBA" id="ARBA00047833"/>
    </source>
</evidence>
<evidence type="ECO:0000259" key="17">
    <source>
        <dbReference type="Pfam" id="PF08245"/>
    </source>
</evidence>
<keyword evidence="5 14" id="KW-0436">Ligase</keyword>
<dbReference type="GO" id="GO:0071555">
    <property type="term" value="P:cell wall organization"/>
    <property type="evidence" value="ECO:0007669"/>
    <property type="project" value="UniProtKB-KW"/>
</dbReference>
<comment type="subcellular location">
    <subcellularLocation>
        <location evidence="1 14">Cytoplasm</location>
    </subcellularLocation>
</comment>
<dbReference type="GO" id="GO:0009252">
    <property type="term" value="P:peptidoglycan biosynthetic process"/>
    <property type="evidence" value="ECO:0007669"/>
    <property type="project" value="UniProtKB-UniRule"/>
</dbReference>
<dbReference type="InterPro" id="IPR005758">
    <property type="entry name" value="UDP-N-AcMur_Ala_ligase_MurC"/>
</dbReference>
<dbReference type="RefSeq" id="WP_039634336.1">
    <property type="nucleotide sequence ID" value="NZ_AYSO01000018.1"/>
</dbReference>
<dbReference type="AlphaFoldDB" id="A0A0C1QY28"/>
<dbReference type="Gene3D" id="3.40.50.720">
    <property type="entry name" value="NAD(P)-binding Rossmann-like Domain"/>
    <property type="match status" value="1"/>
</dbReference>
<evidence type="ECO:0000256" key="11">
    <source>
        <dbReference type="ARBA" id="ARBA00023306"/>
    </source>
</evidence>
<reference evidence="18 19" key="1">
    <citation type="journal article" date="2015" name="Infect. Genet. Evol.">
        <title>Genomic sequences of six botulinum neurotoxin-producing strains representing three clostridial species illustrate the mobility and diversity of botulinum neurotoxin genes.</title>
        <authorList>
            <person name="Smith T.J."/>
            <person name="Hill K.K."/>
            <person name="Xie G."/>
            <person name="Foley B.T."/>
            <person name="Williamson C.H."/>
            <person name="Foster J.T."/>
            <person name="Johnson S.L."/>
            <person name="Chertkov O."/>
            <person name="Teshima H."/>
            <person name="Gibbons H.S."/>
            <person name="Johnsky L.A."/>
            <person name="Karavis M.A."/>
            <person name="Smith L.A."/>
        </authorList>
    </citation>
    <scope>NUCLEOTIDE SEQUENCE [LARGE SCALE GENOMIC DNA]</scope>
    <source>
        <strain evidence="18 19">CDC 2741</strain>
    </source>
</reference>
<dbReference type="EMBL" id="AYSO01000018">
    <property type="protein sequence ID" value="KIE45917.1"/>
    <property type="molecule type" value="Genomic_DNA"/>
</dbReference>
<evidence type="ECO:0000256" key="3">
    <source>
        <dbReference type="ARBA" id="ARBA00012211"/>
    </source>
</evidence>
<dbReference type="HAMAP" id="MF_00046">
    <property type="entry name" value="MurC"/>
    <property type="match status" value="1"/>
</dbReference>
<keyword evidence="9 14" id="KW-0133">Cell shape</keyword>
<feature type="domain" description="Mur ligase C-terminal" evidence="16">
    <location>
        <begin position="317"/>
        <end position="446"/>
    </location>
</feature>
<proteinExistence type="inferred from homology"/>
<dbReference type="SUPFAM" id="SSF51984">
    <property type="entry name" value="MurCD N-terminal domain"/>
    <property type="match status" value="1"/>
</dbReference>